<dbReference type="Pfam" id="PF13193">
    <property type="entry name" value="AMP-binding_C"/>
    <property type="match status" value="1"/>
</dbReference>
<dbReference type="SUPFAM" id="SSF56801">
    <property type="entry name" value="Acetyl-CoA synthetase-like"/>
    <property type="match status" value="1"/>
</dbReference>
<dbReference type="InterPro" id="IPR045851">
    <property type="entry name" value="AMP-bd_C_sf"/>
</dbReference>
<dbReference type="InterPro" id="IPR001031">
    <property type="entry name" value="Thioesterase"/>
</dbReference>
<gene>
    <name evidence="14" type="ORF">FHU10_2802</name>
</gene>
<dbReference type="Pfam" id="PF00975">
    <property type="entry name" value="Thioesterase"/>
    <property type="match status" value="1"/>
</dbReference>
<dbReference type="SUPFAM" id="SSF53474">
    <property type="entry name" value="alpha/beta-Hydrolases"/>
    <property type="match status" value="1"/>
</dbReference>
<evidence type="ECO:0000259" key="12">
    <source>
        <dbReference type="PROSITE" id="PS52004"/>
    </source>
</evidence>
<comment type="similarity">
    <text evidence="3">Belongs to the short-chain dehydrogenases/reductases (SDR) family.</text>
</comment>
<dbReference type="InterPro" id="IPR001242">
    <property type="entry name" value="Condensation_dom"/>
</dbReference>
<dbReference type="Pfam" id="PF00501">
    <property type="entry name" value="AMP-binding"/>
    <property type="match status" value="1"/>
</dbReference>
<evidence type="ECO:0000256" key="8">
    <source>
        <dbReference type="ARBA" id="ARBA00029443"/>
    </source>
</evidence>
<evidence type="ECO:0000259" key="13">
    <source>
        <dbReference type="PROSITE" id="PS52019"/>
    </source>
</evidence>
<dbReference type="Pfam" id="PF08659">
    <property type="entry name" value="KR"/>
    <property type="match status" value="1"/>
</dbReference>
<dbReference type="NCBIfam" id="TIGR01733">
    <property type="entry name" value="AA-adenyl-dom"/>
    <property type="match status" value="1"/>
</dbReference>
<dbReference type="InterPro" id="IPR042104">
    <property type="entry name" value="PKS_dehydratase_sf"/>
</dbReference>
<dbReference type="SMART" id="SM00825">
    <property type="entry name" value="PKS_KS"/>
    <property type="match status" value="2"/>
</dbReference>
<dbReference type="InterPro" id="IPR049551">
    <property type="entry name" value="PKS_DH_C"/>
</dbReference>
<organism evidence="14">
    <name type="scientific">Serratia fonticola</name>
    <dbReference type="NCBI Taxonomy" id="47917"/>
    <lineage>
        <taxon>Bacteria</taxon>
        <taxon>Pseudomonadati</taxon>
        <taxon>Pseudomonadota</taxon>
        <taxon>Gammaproteobacteria</taxon>
        <taxon>Enterobacterales</taxon>
        <taxon>Yersiniaceae</taxon>
        <taxon>Serratia</taxon>
    </lineage>
</organism>
<dbReference type="Gene3D" id="1.10.1200.10">
    <property type="entry name" value="ACP-like"/>
    <property type="match status" value="2"/>
</dbReference>
<dbReference type="FunFam" id="3.40.47.10:FF:000019">
    <property type="entry name" value="Polyketide synthase type I"/>
    <property type="match status" value="2"/>
</dbReference>
<keyword evidence="6" id="KW-0808">Transferase</keyword>
<evidence type="ECO:0000256" key="3">
    <source>
        <dbReference type="ARBA" id="ARBA00006484"/>
    </source>
</evidence>
<dbReference type="InterPro" id="IPR020806">
    <property type="entry name" value="PKS_PP-bd"/>
</dbReference>
<dbReference type="Gene3D" id="3.40.50.1820">
    <property type="entry name" value="alpha/beta hydrolase"/>
    <property type="match status" value="1"/>
</dbReference>
<dbReference type="EMBL" id="VISQ01000001">
    <property type="protein sequence ID" value="TVZ70244.1"/>
    <property type="molecule type" value="Genomic_DNA"/>
</dbReference>
<dbReference type="Gene3D" id="3.40.47.10">
    <property type="match status" value="2"/>
</dbReference>
<dbReference type="InterPro" id="IPR010071">
    <property type="entry name" value="AA_adenyl_dom"/>
</dbReference>
<comment type="function">
    <text evidence="9">Involved in production of the polyketide antibiotic thailandamide.</text>
</comment>
<dbReference type="InterPro" id="IPR018201">
    <property type="entry name" value="Ketoacyl_synth_AS"/>
</dbReference>
<dbReference type="PROSITE" id="PS00012">
    <property type="entry name" value="PHOSPHOPANTETHEINE"/>
    <property type="match status" value="1"/>
</dbReference>
<keyword evidence="7" id="KW-0677">Repeat</keyword>
<protein>
    <submittedName>
        <fullName evidence="14">Amino acid adenylation domain-containing protein</fullName>
    </submittedName>
</protein>
<dbReference type="SUPFAM" id="SSF55048">
    <property type="entry name" value="Probable ACP-binding domain of malonyl-CoA ACP transacylase"/>
    <property type="match status" value="1"/>
</dbReference>
<evidence type="ECO:0000256" key="7">
    <source>
        <dbReference type="ARBA" id="ARBA00022737"/>
    </source>
</evidence>
<dbReference type="Gene3D" id="3.40.366.10">
    <property type="entry name" value="Malonyl-Coenzyme A Acyl Carrier Protein, domain 2"/>
    <property type="match status" value="1"/>
</dbReference>
<keyword evidence="4" id="KW-0596">Phosphopantetheine</keyword>
<dbReference type="Gene3D" id="3.40.50.12780">
    <property type="entry name" value="N-terminal domain of ligase-like"/>
    <property type="match status" value="1"/>
</dbReference>
<dbReference type="InterPro" id="IPR042099">
    <property type="entry name" value="ANL_N_sf"/>
</dbReference>
<evidence type="ECO:0000256" key="4">
    <source>
        <dbReference type="ARBA" id="ARBA00022450"/>
    </source>
</evidence>
<dbReference type="InterPro" id="IPR023213">
    <property type="entry name" value="CAT-like_dom_sf"/>
</dbReference>
<dbReference type="InterPro" id="IPR049900">
    <property type="entry name" value="PKS_mFAS_DH"/>
</dbReference>
<accession>A0A542BUH3</accession>
<dbReference type="UniPathway" id="UPA00094"/>
<feature type="domain" description="PKS/mFAS DH" evidence="13">
    <location>
        <begin position="3098"/>
        <end position="3376"/>
    </location>
</feature>
<dbReference type="Pfam" id="PF00668">
    <property type="entry name" value="Condensation"/>
    <property type="match status" value="1"/>
</dbReference>
<evidence type="ECO:0000256" key="5">
    <source>
        <dbReference type="ARBA" id="ARBA00022553"/>
    </source>
</evidence>
<dbReference type="InterPro" id="IPR050091">
    <property type="entry name" value="PKS_NRPS_Biosynth_Enz"/>
</dbReference>
<evidence type="ECO:0000256" key="1">
    <source>
        <dbReference type="ARBA" id="ARBA00001957"/>
    </source>
</evidence>
<feature type="active site" description="Proton acceptor; for dehydratase activity" evidence="10">
    <location>
        <position position="3133"/>
    </location>
</feature>
<evidence type="ECO:0000256" key="10">
    <source>
        <dbReference type="PROSITE-ProRule" id="PRU01363"/>
    </source>
</evidence>
<dbReference type="InterPro" id="IPR009081">
    <property type="entry name" value="PP-bd_ACP"/>
</dbReference>
<dbReference type="InterPro" id="IPR020807">
    <property type="entry name" value="PKS_DH"/>
</dbReference>
<dbReference type="GO" id="GO:0044550">
    <property type="term" value="P:secondary metabolite biosynthetic process"/>
    <property type="evidence" value="ECO:0007669"/>
    <property type="project" value="UniProtKB-ARBA"/>
</dbReference>
<comment type="pathway">
    <text evidence="2">Lipid metabolism; fatty acid biosynthesis.</text>
</comment>
<dbReference type="Pfam" id="PF14765">
    <property type="entry name" value="PS-DH"/>
    <property type="match status" value="1"/>
</dbReference>
<evidence type="ECO:0000259" key="11">
    <source>
        <dbReference type="PROSITE" id="PS50075"/>
    </source>
</evidence>
<dbReference type="SUPFAM" id="SSF47336">
    <property type="entry name" value="ACP-like"/>
    <property type="match status" value="2"/>
</dbReference>
<dbReference type="SMART" id="SM00827">
    <property type="entry name" value="PKS_AT"/>
    <property type="match status" value="1"/>
</dbReference>
<feature type="domain" description="Ketosynthase family 3 (KS3)" evidence="12">
    <location>
        <begin position="1154"/>
        <end position="1575"/>
    </location>
</feature>
<dbReference type="InterPro" id="IPR025110">
    <property type="entry name" value="AMP-bd_C"/>
</dbReference>
<dbReference type="InterPro" id="IPR016039">
    <property type="entry name" value="Thiolase-like"/>
</dbReference>
<evidence type="ECO:0000256" key="2">
    <source>
        <dbReference type="ARBA" id="ARBA00005194"/>
    </source>
</evidence>
<dbReference type="Pfam" id="PF00550">
    <property type="entry name" value="PP-binding"/>
    <property type="match status" value="2"/>
</dbReference>
<dbReference type="SUPFAM" id="SSF52151">
    <property type="entry name" value="FabD/lysophospholipase-like"/>
    <property type="match status" value="1"/>
</dbReference>
<name>A0A542BUH3_SERFO</name>
<evidence type="ECO:0000313" key="14">
    <source>
        <dbReference type="EMBL" id="TVZ70244.1"/>
    </source>
</evidence>
<dbReference type="InterPro" id="IPR029058">
    <property type="entry name" value="AB_hydrolase_fold"/>
</dbReference>
<feature type="region of interest" description="C-terminal hotdog fold" evidence="10">
    <location>
        <begin position="3233"/>
        <end position="3376"/>
    </location>
</feature>
<proteinExistence type="inferred from homology"/>
<dbReference type="PROSITE" id="PS52019">
    <property type="entry name" value="PKS_MFAS_DH"/>
    <property type="match status" value="1"/>
</dbReference>
<dbReference type="SUPFAM" id="SSF53901">
    <property type="entry name" value="Thiolase-like"/>
    <property type="match status" value="2"/>
</dbReference>
<dbReference type="PROSITE" id="PS52004">
    <property type="entry name" value="KS3_2"/>
    <property type="match status" value="2"/>
</dbReference>
<dbReference type="InterPro" id="IPR013968">
    <property type="entry name" value="PKS_KR"/>
</dbReference>
<dbReference type="GO" id="GO:0031177">
    <property type="term" value="F:phosphopantetheine binding"/>
    <property type="evidence" value="ECO:0007669"/>
    <property type="project" value="InterPro"/>
</dbReference>
<evidence type="ECO:0000256" key="9">
    <source>
        <dbReference type="ARBA" id="ARBA00054155"/>
    </source>
</evidence>
<dbReference type="InterPro" id="IPR016035">
    <property type="entry name" value="Acyl_Trfase/lysoPLipase"/>
</dbReference>
<feature type="domain" description="Carrier" evidence="11">
    <location>
        <begin position="2349"/>
        <end position="2427"/>
    </location>
</feature>
<dbReference type="PANTHER" id="PTHR43775">
    <property type="entry name" value="FATTY ACID SYNTHASE"/>
    <property type="match status" value="1"/>
</dbReference>
<feature type="domain" description="Carrier" evidence="11">
    <location>
        <begin position="1061"/>
        <end position="1135"/>
    </location>
</feature>
<dbReference type="InterPro" id="IPR014043">
    <property type="entry name" value="Acyl_transferase_dom"/>
</dbReference>
<dbReference type="InterPro" id="IPR006162">
    <property type="entry name" value="Ppantetheine_attach_site"/>
</dbReference>
<dbReference type="InterPro" id="IPR016036">
    <property type="entry name" value="Malonyl_transacylase_ACP-bd"/>
</dbReference>
<dbReference type="InterPro" id="IPR032821">
    <property type="entry name" value="PKS_assoc"/>
</dbReference>
<dbReference type="InterPro" id="IPR049552">
    <property type="entry name" value="PKS_DH_N"/>
</dbReference>
<dbReference type="Pfam" id="PF21089">
    <property type="entry name" value="PKS_DH_N"/>
    <property type="match status" value="1"/>
</dbReference>
<keyword evidence="5" id="KW-0597">Phosphoprotein</keyword>
<dbReference type="SUPFAM" id="SSF51735">
    <property type="entry name" value="NAD(P)-binding Rossmann-fold domains"/>
    <property type="match status" value="1"/>
</dbReference>
<sequence length="3439" mass="370224">MKTKEEVSKISPIDVLAQVLEIPLSELVKMASTLFGILGVDSLTATRVRGMLKPMPSYQELYGLTVGQVIDRMGVSFYQADDGDAEQRQERGCSDEIAPLTPMQESYILGAEQDCSCQVYSEFDVESLDVDVFKRAVTSVIDDEPMLHAVIVNGNQQKLVDRYAKRHEFSLPVDNITDLDLRRSECINAVKHTKEVFWGIQLTRISAKVTRIHIMLDMLFIDATSAMILCQRVIERYNALIDCIEFTAQELPPLRFFDYCRAGVNGDVSQASLSYWEEKVKTIPGPPQIPRIKYEVSQNAKFERCAATLNGEDWERIKAIAGHLQITPNSILLSAFAEVLRLYSESPEFTITVTMSERPVAINNDYSGVVGEFTNVLLCPVTSAAGRGIVEQAVSFHQTLSAGLEHSDINGLDVIRMLRKHHNDPHLTFPIVFTSFIGIIKPGLELTGCNTQLNYQQTQTPQISLDHQVYETDNGLQINWDYDRRVHQGEQIAEMLRCFHCVLENVALNQPQSVVLPPELMQLREEMNNTGCKFNELEKGLLHQPVIKAAKTFPDKIAVIDQSVSLTYRSLISVANAIAVKLQDIGIGPGHSVAVVLEKGWEQVAGTLGILMTGACYLPLNPSNPDDRLRSIMQLAGCHVALVHDKTLSPERDWYIGDDGQSLATINVHVDLVQEIENREAVTVAIDPHSLAYIIFTSGSTGVPKGVEIAHHAALNTCLDINQRFALGQETVTFGISSLSFDLSVWDIFGTLAGGGTLIVCKPDGTRDPDYWWQQIQQHRVTVWNTVPTSFEMLIAASQPEYIMPLKKVMLSGDAIGMAMADNAMARYPQLQIIALGGATEASIWSNYHVVTADSHLLGTELVPYGRPLSNQTMHVLDAGLQYRPTGVVGDIYIGGKGVAEGYFRDPTLTSEKFVHTERYGRLYETGDLGRYLPNGEIEIVGRKDSQVKVGGHRVELAEIENCAQQLSEVQRAVAVHIPGAGARVVGFATANADEAKTGLEEKLRIHVEQLLPDYMAPQVWIVLDAIPLTANNKVDMKKLRSIAQTLPAEGKESYTGVETTSEAALVLQLAAQVLDVPVDTLSASRSLIEQGLTSLYAVQLINMLKKAWNTPLSYTLIFNYPSAVKLAAFHRGQRSNPHGAASSATRPVPNYHSEPIAIIARACRLPGNVGSPDEFWHMLSSATDCMSDIPASRFDISPIYDTNSDTLGAAYTRRGAFIERAESFDYAWFDLPQAEARTMDPQQRIMLEVAYEACLAAGYDREKLSGSSTGVLIGQMNYDWMMDFGHTKEYAGTGAAPSITSNRISYLLDLAGPSMTIDSACSSSLVAVDAAVAKLRSGACRMAIAGGVNLILSPEPYVFTCQAKMLSVDGRCATFDAQANGIARGEGVGAVVLKRLCDAEADGDPILGVIKGCAVNQDGRSASLTAPNGLAQEAVIRQALQEAGWQGADLDYVECHGTGTPLGDPIEIEALKNVLAVDRKKPVVLGSVKTNIGHLEGAAGITGLIKALEVLRHREAPANLHFQTLNPKINLSGFAAVVPVKPTCIGSHDRKEAVRVGVSSFGYGGTNAHVVLESYDQPSGKARARQDAWLFTGQGALQSGTGAALYAANPVFRDALENYAAQLAAWVDAPLLQWLLEANPEHSARLQETQYQQPALVALQLAQVAMWQARGLTPSHVLGHSIGEFAAAVVAGVMESDDALMLAARRGQLMADCEPGGMAAIRDSAENVRRVLPAEVVIAAENGTGMTVVAGPHEALAAFVERHYAHEHTPLAVSHAFHSPMMAAAAAAFGDVVSTVTLRAPTDGVRFISTLTGEAAAGGLQTAEYWSEQITQPVRFLQAVQTLLGQGGTPDGVFEIGPGATLINMAKRIAPDVRTQWIASAETLRGTPALNPFTYVPLQWEKPVPKQALRRSVSAELAVSAADMLYQTQWIPAELPAEVNGSGPYLLLSRHKVPVALPKDWISMVANDPAEIAAALTEKDWNTVALFSEGDEEDVVQALNVLKSGMSARLVLLKRADSEGDAGLWGLARTARLEQQALRLSCLALYRGQLMEALSLCVCEDMEDECRLSDMGELQVPRLQRYQPPSGEGNGIRAGATYVISGGNGALGRLAAQYLAEQGATHLVLLSRSGQPMAPVPQWGKNIQLASLACDVAEVEQVKAVLRQLAVWGWPDVAGVIHTAGVLTDGVLVNQSAEMFMQAQAAKVLGARHLHDILSPTDFMVLYSSVAATLGSAGQASYAAANSALDALAERWALAGECALSIQWGAWSNVGMAVRSHAVSRIEQSGYGLLDNETGISLLALLLQSRSRGVICASPIAWRKLSHFSPRFSSFMTTMTSPSASSADAQAEWSVDDVRRLVRESIEPFLSEKRFDEDLPFMEAGLSSLDLVQIRQALLKSLPTSLELPAHFVFNYPTVRDVSLHLIEQLGAKASSVSTVVWQRLNDKTDGEPLFLIGGVMGNAEKTFGTLAQALSVPVYAAMPAIPADPLAQQVTLESVAAALREAMLREVPSPSYSVGGLSFGAALALEVGLHLEAQQRLSRVIMFDPRHLAPFMAPPKPAPFEILLENYVTPRQLFAPVLLFQSTIPPIETQSEMMREASRSFQDDADVIKRCHELASTLEVIPCDGHHFNLLYKHYQPLVRKIEEEMIPSVPERGDGEEEAIAIIGTSCRLPGNVSSPEDFWQMMLAGTDCVGNIPASRFDIDEVYDPNRDAAGCSYTRQGAFISHAEDFDYAFFGISLAEAKVMDPQQRLLLEVAYDAFHSAGLNKASLKGSSTSVHIGLANDDWSSMGRDEEAHNPYFGAGVSGSISSNRISYLLGLTGPSVTIDTACSSSLVAVDLAVDKLRQGICSMALVGGVNVMLHHRMFVSACATKALSSQGRCATFDEAADGYCRGEGAGAVVLKRLSDAEADGDAILAVIRGTAVNQDGRSVSMTAPNGLAQEAVIMRALAEAGLRGQDVDYIECHGTGTPLGDPIEVGALKNVLGRHRSKPVVLGAVKTNIGHLEGAAGVVGLIKAVEVLRRRQAPGNVHFRTLNPNIDLSGFDAIISAEPVPLGGKGPLVAGVSSFGFGGTNAHVVLESYERPSGDTYPRARYAPHFLPWRRLPNPLLSRGDAGGFAATLNAELASLWRDHRIGGQVLVPAASHITMIAGAALLQYRGALPATGVEVRDITMTQPLVVREGDVVRCLADGEQWVIENGGGEQYAGSRRGQVLTEGDGGYSPPDVAAFRLRSAATDIDALYETLAQHGVGFGDGYRNLHDLYLNEHEALARVEVTLTSPGERALSLLHPATLDAGIQLLGLCGMKSCGVCIPFSVSSARLFTLDSQPTTLWASAQIDAVSAKSVAGTVMLFGDGGELYAVLEGVSCRQAGVESRLNECLFETAWVGVSGGGGALAAVAAGGGDAIAGRLARHDGQRGFVAGGRAERAAVADRGAAERR</sequence>
<dbReference type="Gene3D" id="3.40.50.720">
    <property type="entry name" value="NAD(P)-binding Rossmann-like Domain"/>
    <property type="match status" value="1"/>
</dbReference>
<dbReference type="GO" id="GO:0004315">
    <property type="term" value="F:3-oxoacyl-[acyl-carrier-protein] synthase activity"/>
    <property type="evidence" value="ECO:0007669"/>
    <property type="project" value="InterPro"/>
</dbReference>
<dbReference type="Gene3D" id="3.30.559.30">
    <property type="entry name" value="Nonribosomal peptide synthetase, condensation domain"/>
    <property type="match status" value="1"/>
</dbReference>
<dbReference type="PANTHER" id="PTHR43775:SF37">
    <property type="entry name" value="SI:DKEY-61P9.11"/>
    <property type="match status" value="1"/>
</dbReference>
<dbReference type="InterPro" id="IPR057326">
    <property type="entry name" value="KR_dom"/>
</dbReference>
<feature type="region of interest" description="N-terminal hotdog fold" evidence="10">
    <location>
        <begin position="3098"/>
        <end position="3220"/>
    </location>
</feature>
<dbReference type="SMART" id="SM00822">
    <property type="entry name" value="PKS_KR"/>
    <property type="match status" value="1"/>
</dbReference>
<dbReference type="GO" id="GO:0004312">
    <property type="term" value="F:fatty acid synthase activity"/>
    <property type="evidence" value="ECO:0007669"/>
    <property type="project" value="TreeGrafter"/>
</dbReference>
<dbReference type="InterPro" id="IPR036291">
    <property type="entry name" value="NAD(P)-bd_dom_sf"/>
</dbReference>
<dbReference type="CDD" id="cd00833">
    <property type="entry name" value="PKS"/>
    <property type="match status" value="2"/>
</dbReference>
<dbReference type="Gene3D" id="3.10.129.110">
    <property type="entry name" value="Polyketide synthase dehydratase"/>
    <property type="match status" value="1"/>
</dbReference>
<dbReference type="SMART" id="SM00826">
    <property type="entry name" value="PKS_DH"/>
    <property type="match status" value="1"/>
</dbReference>
<dbReference type="PROSITE" id="PS00606">
    <property type="entry name" value="KS3_1"/>
    <property type="match status" value="2"/>
</dbReference>
<dbReference type="InterPro" id="IPR000873">
    <property type="entry name" value="AMP-dep_synth/lig_dom"/>
</dbReference>
<dbReference type="Gene3D" id="3.30.300.30">
    <property type="match status" value="1"/>
</dbReference>
<comment type="similarity">
    <text evidence="8">In the C-terminal section; belongs to the NRP synthetase family.</text>
</comment>
<dbReference type="PROSITE" id="PS50075">
    <property type="entry name" value="CARRIER"/>
    <property type="match status" value="2"/>
</dbReference>
<dbReference type="InterPro" id="IPR014031">
    <property type="entry name" value="Ketoacyl_synth_C"/>
</dbReference>
<comment type="cofactor">
    <cofactor evidence="1">
        <name>pantetheine 4'-phosphate</name>
        <dbReference type="ChEBI" id="CHEBI:47942"/>
    </cofactor>
</comment>
<evidence type="ECO:0000256" key="6">
    <source>
        <dbReference type="ARBA" id="ARBA00022679"/>
    </source>
</evidence>
<dbReference type="SMART" id="SM00823">
    <property type="entry name" value="PKS_PP"/>
    <property type="match status" value="2"/>
</dbReference>
<dbReference type="PROSITE" id="PS00455">
    <property type="entry name" value="AMP_BINDING"/>
    <property type="match status" value="1"/>
</dbReference>
<reference evidence="14" key="1">
    <citation type="submission" date="2019-06" db="EMBL/GenBank/DDBJ databases">
        <authorList>
            <person name="Deangelis K."/>
            <person name="Huntemann M."/>
            <person name="Clum A."/>
            <person name="Pillay M."/>
            <person name="Palaniappan K."/>
            <person name="Varghese N."/>
            <person name="Mikhailova N."/>
            <person name="Stamatis D."/>
            <person name="Reddy T."/>
            <person name="Daum C."/>
            <person name="Shapiro N."/>
            <person name="Ivanova N."/>
            <person name="Kyrpides N."/>
            <person name="Woyke T."/>
        </authorList>
    </citation>
    <scope>NUCLEOTIDE SEQUENCE [LARGE SCALE GENOMIC DNA]</scope>
    <source>
        <strain evidence="14">128R</strain>
    </source>
</reference>
<dbReference type="InterPro" id="IPR036736">
    <property type="entry name" value="ACP-like_sf"/>
</dbReference>
<dbReference type="Pfam" id="PF02801">
    <property type="entry name" value="Ketoacyl-synt_C"/>
    <property type="match status" value="2"/>
</dbReference>
<dbReference type="Pfam" id="PF00698">
    <property type="entry name" value="Acyl_transf_1"/>
    <property type="match status" value="1"/>
</dbReference>
<reference evidence="14" key="2">
    <citation type="submission" date="2019-08" db="EMBL/GenBank/DDBJ databases">
        <title>Investigation of anaerobic lignin degradation for improved lignocellulosic biofuels.</title>
        <authorList>
            <person name="Deangelis K.PhD."/>
        </authorList>
    </citation>
    <scope>NUCLEOTIDE SEQUENCE [LARGE SCALE GENOMIC DNA]</scope>
    <source>
        <strain evidence="14">128R</strain>
    </source>
</reference>
<dbReference type="Pfam" id="PF16197">
    <property type="entry name" value="KAsynt_C_assoc"/>
    <property type="match status" value="1"/>
</dbReference>
<dbReference type="InterPro" id="IPR020845">
    <property type="entry name" value="AMP-binding_CS"/>
</dbReference>
<comment type="caution">
    <text evidence="14">The sequence shown here is derived from an EMBL/GenBank/DDBJ whole genome shotgun (WGS) entry which is preliminary data.</text>
</comment>
<feature type="domain" description="Ketosynthase family 3 (KS3)" evidence="12">
    <location>
        <begin position="2660"/>
        <end position="3081"/>
    </location>
</feature>
<dbReference type="SUPFAM" id="SSF52777">
    <property type="entry name" value="CoA-dependent acyltransferases"/>
    <property type="match status" value="2"/>
</dbReference>
<dbReference type="InterPro" id="IPR020841">
    <property type="entry name" value="PKS_Beta-ketoAc_synthase_dom"/>
</dbReference>
<dbReference type="Pfam" id="PF00109">
    <property type="entry name" value="ketoacyl-synt"/>
    <property type="match status" value="2"/>
</dbReference>
<dbReference type="InterPro" id="IPR014030">
    <property type="entry name" value="Ketoacyl_synth_N"/>
</dbReference>
<dbReference type="GO" id="GO:0006633">
    <property type="term" value="P:fatty acid biosynthetic process"/>
    <property type="evidence" value="ECO:0007669"/>
    <property type="project" value="UniProtKB-UniPathway"/>
</dbReference>
<feature type="active site" description="Proton donor; for dehydratase activity" evidence="10">
    <location>
        <position position="3294"/>
    </location>
</feature>
<dbReference type="Gene3D" id="3.30.559.10">
    <property type="entry name" value="Chloramphenicol acetyltransferase-like domain"/>
    <property type="match status" value="1"/>
</dbReference>
<dbReference type="InterPro" id="IPR001227">
    <property type="entry name" value="Ac_transferase_dom_sf"/>
</dbReference>